<evidence type="ECO:0000313" key="2">
    <source>
        <dbReference type="Proteomes" id="UP001497382"/>
    </source>
</evidence>
<keyword evidence="2" id="KW-1185">Reference proteome</keyword>
<reference evidence="1 2" key="1">
    <citation type="submission" date="2024-04" db="EMBL/GenBank/DDBJ databases">
        <authorList>
            <person name="Rising A."/>
            <person name="Reimegard J."/>
            <person name="Sonavane S."/>
            <person name="Akerstrom W."/>
            <person name="Nylinder S."/>
            <person name="Hedman E."/>
            <person name="Kallberg Y."/>
        </authorList>
    </citation>
    <scope>NUCLEOTIDE SEQUENCE [LARGE SCALE GENOMIC DNA]</scope>
</reference>
<sequence>MKFIEVQSLSEIALLKVTVAVCNNFEDCVPNMPPNLATMHSKFNHWFFTVCGKCLDRMHELASTLQLPNELETKVEALCKHVYFQMCTWNGSLVKIHGRLVSDHAYIYTYLDRIDFRHYFEWKSIGTIDEKKTVQNLLLDEHLSVDFRFVMACYFCLESDVISLWEIMPEISKTKIRSHTCTSLPLISFWLKWLDKADFRDEAASVLRSFYGAHGAFDCILNSVTLLQYFLLNFSYHLEKEYLKNVVCHSSTLKEVTRFCLFE</sequence>
<protein>
    <submittedName>
        <fullName evidence="1">Uncharacterized protein</fullName>
    </submittedName>
</protein>
<comment type="caution">
    <text evidence="1">The sequence shown here is derived from an EMBL/GenBank/DDBJ whole genome shotgun (WGS) entry which is preliminary data.</text>
</comment>
<name>A0AAV2B235_9ARAC</name>
<dbReference type="AlphaFoldDB" id="A0AAV2B235"/>
<accession>A0AAV2B235</accession>
<evidence type="ECO:0000313" key="1">
    <source>
        <dbReference type="EMBL" id="CAL1290335.1"/>
    </source>
</evidence>
<gene>
    <name evidence="1" type="ORF">LARSCL_LOCUS16421</name>
</gene>
<organism evidence="1 2">
    <name type="scientific">Larinioides sclopetarius</name>
    <dbReference type="NCBI Taxonomy" id="280406"/>
    <lineage>
        <taxon>Eukaryota</taxon>
        <taxon>Metazoa</taxon>
        <taxon>Ecdysozoa</taxon>
        <taxon>Arthropoda</taxon>
        <taxon>Chelicerata</taxon>
        <taxon>Arachnida</taxon>
        <taxon>Araneae</taxon>
        <taxon>Araneomorphae</taxon>
        <taxon>Entelegynae</taxon>
        <taxon>Araneoidea</taxon>
        <taxon>Araneidae</taxon>
        <taxon>Larinioides</taxon>
    </lineage>
</organism>
<proteinExistence type="predicted"/>
<feature type="non-terminal residue" evidence="1">
    <location>
        <position position="263"/>
    </location>
</feature>
<dbReference type="EMBL" id="CAXIEN010000262">
    <property type="protein sequence ID" value="CAL1290335.1"/>
    <property type="molecule type" value="Genomic_DNA"/>
</dbReference>
<dbReference type="Proteomes" id="UP001497382">
    <property type="component" value="Unassembled WGS sequence"/>
</dbReference>